<accession>A0A9P6BXE7</accession>
<keyword evidence="2" id="KW-1185">Reference proteome</keyword>
<proteinExistence type="predicted"/>
<feature type="non-terminal residue" evidence="1">
    <location>
        <position position="1"/>
    </location>
</feature>
<gene>
    <name evidence="1" type="ORF">P691DRAFT_683906</name>
</gene>
<protein>
    <submittedName>
        <fullName evidence="1">Uncharacterized protein</fullName>
    </submittedName>
</protein>
<name>A0A9P6BXE7_9AGAR</name>
<dbReference type="Proteomes" id="UP000807342">
    <property type="component" value="Unassembled WGS sequence"/>
</dbReference>
<evidence type="ECO:0000313" key="1">
    <source>
        <dbReference type="EMBL" id="KAF9441443.1"/>
    </source>
</evidence>
<reference evidence="1" key="1">
    <citation type="submission" date="2020-11" db="EMBL/GenBank/DDBJ databases">
        <authorList>
            <consortium name="DOE Joint Genome Institute"/>
            <person name="Ahrendt S."/>
            <person name="Riley R."/>
            <person name="Andreopoulos W."/>
            <person name="Labutti K."/>
            <person name="Pangilinan J."/>
            <person name="Ruiz-Duenas F.J."/>
            <person name="Barrasa J.M."/>
            <person name="Sanchez-Garcia M."/>
            <person name="Camarero S."/>
            <person name="Miyauchi S."/>
            <person name="Serrano A."/>
            <person name="Linde D."/>
            <person name="Babiker R."/>
            <person name="Drula E."/>
            <person name="Ayuso-Fernandez I."/>
            <person name="Pacheco R."/>
            <person name="Padilla G."/>
            <person name="Ferreira P."/>
            <person name="Barriuso J."/>
            <person name="Kellner H."/>
            <person name="Castanera R."/>
            <person name="Alfaro M."/>
            <person name="Ramirez L."/>
            <person name="Pisabarro A.G."/>
            <person name="Kuo A."/>
            <person name="Tritt A."/>
            <person name="Lipzen A."/>
            <person name="He G."/>
            <person name="Yan M."/>
            <person name="Ng V."/>
            <person name="Cullen D."/>
            <person name="Martin F."/>
            <person name="Rosso M.-N."/>
            <person name="Henrissat B."/>
            <person name="Hibbett D."/>
            <person name="Martinez A.T."/>
            <person name="Grigoriev I.V."/>
        </authorList>
    </citation>
    <scope>NUCLEOTIDE SEQUENCE</scope>
    <source>
        <strain evidence="1">MF-IS2</strain>
    </source>
</reference>
<dbReference type="OrthoDB" id="3248986at2759"/>
<dbReference type="EMBL" id="MU151908">
    <property type="protein sequence ID" value="KAF9441443.1"/>
    <property type="molecule type" value="Genomic_DNA"/>
</dbReference>
<sequence length="140" mass="15934">SEIMKDAAVISIPSWVPKGIPDATSTKQGKGLGDQWRFFCTVNLVIMLTHLWGVEPSESWKGRMLENFLHLISAVKYASLQTIDDNAISAYERHMATYLETLLDLYPGTHIVPNQHFALHFGDHLWQFGPIHSWHCFALE</sequence>
<organism evidence="1 2">
    <name type="scientific">Macrolepiota fuliginosa MF-IS2</name>
    <dbReference type="NCBI Taxonomy" id="1400762"/>
    <lineage>
        <taxon>Eukaryota</taxon>
        <taxon>Fungi</taxon>
        <taxon>Dikarya</taxon>
        <taxon>Basidiomycota</taxon>
        <taxon>Agaricomycotina</taxon>
        <taxon>Agaricomycetes</taxon>
        <taxon>Agaricomycetidae</taxon>
        <taxon>Agaricales</taxon>
        <taxon>Agaricineae</taxon>
        <taxon>Agaricaceae</taxon>
        <taxon>Macrolepiota</taxon>
    </lineage>
</organism>
<dbReference type="AlphaFoldDB" id="A0A9P6BXE7"/>
<comment type="caution">
    <text evidence="1">The sequence shown here is derived from an EMBL/GenBank/DDBJ whole genome shotgun (WGS) entry which is preliminary data.</text>
</comment>
<evidence type="ECO:0000313" key="2">
    <source>
        <dbReference type="Proteomes" id="UP000807342"/>
    </source>
</evidence>